<dbReference type="PANTHER" id="PTHR33747">
    <property type="entry name" value="UPF0225 PROTEIN SCO1677"/>
    <property type="match status" value="1"/>
</dbReference>
<dbReference type="InterPro" id="IPR004027">
    <property type="entry name" value="SEC_C_motif"/>
</dbReference>
<evidence type="ECO:0000313" key="2">
    <source>
        <dbReference type="Proteomes" id="UP000608154"/>
    </source>
</evidence>
<dbReference type="SUPFAM" id="SSF101327">
    <property type="entry name" value="YgfB-like"/>
    <property type="match status" value="1"/>
</dbReference>
<protein>
    <recommendedName>
        <fullName evidence="3">YecA family protein</fullName>
    </recommendedName>
</protein>
<name>A0A916TW85_9SPHN</name>
<dbReference type="Pfam" id="PF02810">
    <property type="entry name" value="SEC-C"/>
    <property type="match status" value="1"/>
</dbReference>
<evidence type="ECO:0000313" key="1">
    <source>
        <dbReference type="EMBL" id="GGC16592.1"/>
    </source>
</evidence>
<dbReference type="SUPFAM" id="SSF103642">
    <property type="entry name" value="Sec-C motif"/>
    <property type="match status" value="1"/>
</dbReference>
<keyword evidence="2" id="KW-1185">Reference proteome</keyword>
<proteinExistence type="predicted"/>
<reference evidence="1" key="1">
    <citation type="journal article" date="2014" name="Int. J. Syst. Evol. Microbiol.">
        <title>Complete genome sequence of Corynebacterium casei LMG S-19264T (=DSM 44701T), isolated from a smear-ripened cheese.</title>
        <authorList>
            <consortium name="US DOE Joint Genome Institute (JGI-PGF)"/>
            <person name="Walter F."/>
            <person name="Albersmeier A."/>
            <person name="Kalinowski J."/>
            <person name="Ruckert C."/>
        </authorList>
    </citation>
    <scope>NUCLEOTIDE SEQUENCE</scope>
    <source>
        <strain evidence="1">CGMCC 1.15095</strain>
    </source>
</reference>
<dbReference type="InterPro" id="IPR011978">
    <property type="entry name" value="YgfB-like"/>
</dbReference>
<dbReference type="PANTHER" id="PTHR33747:SF1">
    <property type="entry name" value="ADENYLATE CYCLASE-ASSOCIATED CAP C-TERMINAL DOMAIN-CONTAINING PROTEIN"/>
    <property type="match status" value="1"/>
</dbReference>
<dbReference type="EMBL" id="BMHK01000066">
    <property type="protein sequence ID" value="GGC16592.1"/>
    <property type="molecule type" value="Genomic_DNA"/>
</dbReference>
<dbReference type="Proteomes" id="UP000608154">
    <property type="component" value="Unassembled WGS sequence"/>
</dbReference>
<dbReference type="Pfam" id="PF03695">
    <property type="entry name" value="UPF0149"/>
    <property type="match status" value="1"/>
</dbReference>
<gene>
    <name evidence="1" type="ORF">GCM10011494_39360</name>
</gene>
<reference evidence="1" key="2">
    <citation type="submission" date="2020-09" db="EMBL/GenBank/DDBJ databases">
        <authorList>
            <person name="Sun Q."/>
            <person name="Zhou Y."/>
        </authorList>
    </citation>
    <scope>NUCLEOTIDE SEQUENCE</scope>
    <source>
        <strain evidence="1">CGMCC 1.15095</strain>
    </source>
</reference>
<dbReference type="AlphaFoldDB" id="A0A916TW85"/>
<dbReference type="InterPro" id="IPR036255">
    <property type="entry name" value="YgfB-like_sf"/>
</dbReference>
<evidence type="ECO:0008006" key="3">
    <source>
        <dbReference type="Google" id="ProtNLM"/>
    </source>
</evidence>
<accession>A0A916TW85</accession>
<organism evidence="1 2">
    <name type="scientific">Novosphingobium endophyticum</name>
    <dbReference type="NCBI Taxonomy" id="1955250"/>
    <lineage>
        <taxon>Bacteria</taxon>
        <taxon>Pseudomonadati</taxon>
        <taxon>Pseudomonadota</taxon>
        <taxon>Alphaproteobacteria</taxon>
        <taxon>Sphingomonadales</taxon>
        <taxon>Sphingomonadaceae</taxon>
        <taxon>Novosphingobium</taxon>
    </lineage>
</organism>
<comment type="caution">
    <text evidence="1">The sequence shown here is derived from an EMBL/GenBank/DDBJ whole genome shotgun (WGS) entry which is preliminary data.</text>
</comment>
<dbReference type="Gene3D" id="3.10.450.50">
    <property type="match status" value="1"/>
</dbReference>
<sequence length="221" mass="24877">MAELPSYLDELDQLLLDQGDDWMLLTQLDGYLTGMLVSPDMVPPGSWLKHIWAGDDGVGVPHFEKMEDFQYLIDLIMRHYNDVLASLAQPGSYEPLFDIDTRNDDILWEMWVEGFVQAMDLAPDGWRRIAASNDAGCKAALKGIAKLYAIANGDARLSRSKEDQWTREAPDLIPIWVELLHAWRLENDPSRPSAPRQGKVGRNDPCPCGSGKKYKKCCGLN</sequence>
<dbReference type="NCBIfam" id="TIGR02292">
    <property type="entry name" value="ygfB_yecA"/>
    <property type="match status" value="1"/>
</dbReference>
<dbReference type="RefSeq" id="WP_188773263.1">
    <property type="nucleotide sequence ID" value="NZ_BMHK01000066.1"/>
</dbReference>